<evidence type="ECO:0000313" key="8">
    <source>
        <dbReference type="Proteomes" id="UP000553888"/>
    </source>
</evidence>
<keyword evidence="2" id="KW-1003">Cell membrane</keyword>
<feature type="transmembrane region" description="Helical" evidence="6">
    <location>
        <begin position="37"/>
        <end position="65"/>
    </location>
</feature>
<evidence type="ECO:0000256" key="1">
    <source>
        <dbReference type="ARBA" id="ARBA00004651"/>
    </source>
</evidence>
<dbReference type="PANTHER" id="PTHR30086:SF20">
    <property type="entry name" value="ARGININE EXPORTER PROTEIN ARGO-RELATED"/>
    <property type="match status" value="1"/>
</dbReference>
<comment type="caution">
    <text evidence="7">The sequence shown here is derived from an EMBL/GenBank/DDBJ whole genome shotgun (WGS) entry which is preliminary data.</text>
</comment>
<keyword evidence="8" id="KW-1185">Reference proteome</keyword>
<evidence type="ECO:0000313" key="7">
    <source>
        <dbReference type="EMBL" id="NYG98552.1"/>
    </source>
</evidence>
<feature type="transmembrane region" description="Helical" evidence="6">
    <location>
        <begin position="203"/>
        <end position="227"/>
    </location>
</feature>
<dbReference type="EMBL" id="JACBZY010000001">
    <property type="protein sequence ID" value="NYG98552.1"/>
    <property type="molecule type" value="Genomic_DNA"/>
</dbReference>
<proteinExistence type="predicted"/>
<evidence type="ECO:0000256" key="3">
    <source>
        <dbReference type="ARBA" id="ARBA00022692"/>
    </source>
</evidence>
<dbReference type="GO" id="GO:0005886">
    <property type="term" value="C:plasma membrane"/>
    <property type="evidence" value="ECO:0007669"/>
    <property type="project" value="UniProtKB-SubCell"/>
</dbReference>
<name>A0A852Y9L7_9MICO</name>
<feature type="transmembrane region" description="Helical" evidence="6">
    <location>
        <begin position="71"/>
        <end position="88"/>
    </location>
</feature>
<dbReference type="Pfam" id="PF01810">
    <property type="entry name" value="LysE"/>
    <property type="match status" value="1"/>
</dbReference>
<protein>
    <submittedName>
        <fullName evidence="7">L-lysine exporter family protein LysE/ArgO</fullName>
    </submittedName>
</protein>
<evidence type="ECO:0000256" key="4">
    <source>
        <dbReference type="ARBA" id="ARBA00022989"/>
    </source>
</evidence>
<gene>
    <name evidence="7" type="ORF">BJ979_001178</name>
</gene>
<dbReference type="AlphaFoldDB" id="A0A852Y9L7"/>
<evidence type="ECO:0000256" key="6">
    <source>
        <dbReference type="SAM" id="Phobius"/>
    </source>
</evidence>
<evidence type="ECO:0000256" key="2">
    <source>
        <dbReference type="ARBA" id="ARBA00022475"/>
    </source>
</evidence>
<dbReference type="InterPro" id="IPR001123">
    <property type="entry name" value="LeuE-type"/>
</dbReference>
<dbReference type="PANTHER" id="PTHR30086">
    <property type="entry name" value="ARGININE EXPORTER PROTEIN ARGO"/>
    <property type="match status" value="1"/>
</dbReference>
<feature type="transmembrane region" description="Helical" evidence="6">
    <location>
        <begin position="162"/>
        <end position="183"/>
    </location>
</feature>
<comment type="subcellular location">
    <subcellularLocation>
        <location evidence="1">Cell membrane</location>
        <topology evidence="1">Multi-pass membrane protein</topology>
    </subcellularLocation>
</comment>
<sequence>MLTTVLAGFGLSLSLIAAIGAQNAFLLRQGIRREHVLVVIVICTLSDAVLMTVGIAGGGAVFASVPVLAEVARWAGAAFLLLYAVFAVRRALKPEALAVDADDTTDPGESDAGGAPLADAGAIVTPRPDADAGTAADSGAATLTATAPSTTARTRRLRRSPAAGSLAAVALTALALTWLNPHVYLDTLVLLGSIGSRYGDDRLAFGIGAWAASLIWFTAVGFGARLLAPLFAKPAAWRVLDILVAAIMAVMAVMLIVH</sequence>
<keyword evidence="4 6" id="KW-1133">Transmembrane helix</keyword>
<organism evidence="7 8">
    <name type="scientific">Schumannella luteola</name>
    <dbReference type="NCBI Taxonomy" id="472059"/>
    <lineage>
        <taxon>Bacteria</taxon>
        <taxon>Bacillati</taxon>
        <taxon>Actinomycetota</taxon>
        <taxon>Actinomycetes</taxon>
        <taxon>Micrococcales</taxon>
        <taxon>Microbacteriaceae</taxon>
        <taxon>Schumannella</taxon>
    </lineage>
</organism>
<evidence type="ECO:0000256" key="5">
    <source>
        <dbReference type="ARBA" id="ARBA00023136"/>
    </source>
</evidence>
<dbReference type="RefSeq" id="WP_179566123.1">
    <property type="nucleotide sequence ID" value="NZ_JACBZY010000001.1"/>
</dbReference>
<reference evidence="7 8" key="1">
    <citation type="submission" date="2020-07" db="EMBL/GenBank/DDBJ databases">
        <title>Sequencing the genomes of 1000 actinobacteria strains.</title>
        <authorList>
            <person name="Klenk H.-P."/>
        </authorList>
    </citation>
    <scope>NUCLEOTIDE SEQUENCE [LARGE SCALE GENOMIC DNA]</scope>
    <source>
        <strain evidence="7 8">DSM 23141</strain>
    </source>
</reference>
<feature type="transmembrane region" description="Helical" evidence="6">
    <location>
        <begin position="6"/>
        <end position="25"/>
    </location>
</feature>
<keyword evidence="3 6" id="KW-0812">Transmembrane</keyword>
<feature type="transmembrane region" description="Helical" evidence="6">
    <location>
        <begin position="239"/>
        <end position="257"/>
    </location>
</feature>
<accession>A0A852Y9L7</accession>
<dbReference type="Proteomes" id="UP000553888">
    <property type="component" value="Unassembled WGS sequence"/>
</dbReference>
<dbReference type="GO" id="GO:0015171">
    <property type="term" value="F:amino acid transmembrane transporter activity"/>
    <property type="evidence" value="ECO:0007669"/>
    <property type="project" value="TreeGrafter"/>
</dbReference>
<keyword evidence="5 6" id="KW-0472">Membrane</keyword>